<reference evidence="1 2" key="1">
    <citation type="submission" date="2014-02" db="EMBL/GenBank/DDBJ databases">
        <title>Transposable element dynamics among asymbiotic and ectomycorrhizal Amanita fungi.</title>
        <authorList>
            <consortium name="DOE Joint Genome Institute"/>
            <person name="Hess J."/>
            <person name="Skrede I."/>
            <person name="Wolfe B."/>
            <person name="LaButti K."/>
            <person name="Ohm R.A."/>
            <person name="Grigoriev I.V."/>
            <person name="Pringle A."/>
        </authorList>
    </citation>
    <scope>NUCLEOTIDE SEQUENCE [LARGE SCALE GENOMIC DNA]</scope>
    <source>
        <strain evidence="1 2">SKay4041</strain>
    </source>
</reference>
<dbReference type="InterPro" id="IPR029032">
    <property type="entry name" value="AhpD-like"/>
</dbReference>
<dbReference type="SUPFAM" id="SSF69118">
    <property type="entry name" value="AhpD-like"/>
    <property type="match status" value="1"/>
</dbReference>
<name>A0A2A9NW25_9AGAR</name>
<dbReference type="Gene3D" id="1.20.1290.10">
    <property type="entry name" value="AhpD-like"/>
    <property type="match status" value="1"/>
</dbReference>
<dbReference type="PANTHER" id="PTHR28180:SF2">
    <property type="entry name" value="PEROXISOMAL PROTEIN 2"/>
    <property type="match status" value="1"/>
</dbReference>
<dbReference type="AlphaFoldDB" id="A0A2A9NW25"/>
<dbReference type="OrthoDB" id="5537330at2759"/>
<dbReference type="PANTHER" id="PTHR28180">
    <property type="entry name" value="CONSERVED MITOCHONDRIAL PROTEIN-RELATED"/>
    <property type="match status" value="1"/>
</dbReference>
<sequence>MSILATPAFLRFLQSIFPAQYPSNPWFIITAVAFSASNRPEEVPRVFNYAIQQIESEQERLKVAKKVREALFKAGLTSGYSRTINSLRALHEVMPPELKETKLLRDVDAPLAQYQSLGKQTFQALYGETAQPVQSLLDTIYPDLGWFSETIGYGFTYGVTDVLSLKETSYVLVTSLIEMDTAQQLVWHLKNLRRIGATVEEIRAVRQIAIEVGKVAGVKWQGSIPEVEAEE</sequence>
<proteinExistence type="predicted"/>
<protein>
    <recommendedName>
        <fullName evidence="3">Carboxymuconolactone decarboxylase-like domain-containing protein</fullName>
    </recommendedName>
</protein>
<dbReference type="STRING" id="703135.A0A2A9NW25"/>
<accession>A0A2A9NW25</accession>
<dbReference type="Proteomes" id="UP000242287">
    <property type="component" value="Unassembled WGS sequence"/>
</dbReference>
<evidence type="ECO:0000313" key="1">
    <source>
        <dbReference type="EMBL" id="PFH53594.1"/>
    </source>
</evidence>
<evidence type="ECO:0008006" key="3">
    <source>
        <dbReference type="Google" id="ProtNLM"/>
    </source>
</evidence>
<keyword evidence="2" id="KW-1185">Reference proteome</keyword>
<dbReference type="EMBL" id="KZ301973">
    <property type="protein sequence ID" value="PFH53594.1"/>
    <property type="molecule type" value="Genomic_DNA"/>
</dbReference>
<evidence type="ECO:0000313" key="2">
    <source>
        <dbReference type="Proteomes" id="UP000242287"/>
    </source>
</evidence>
<gene>
    <name evidence="1" type="ORF">AMATHDRAFT_137566</name>
</gene>
<organism evidence="1 2">
    <name type="scientific">Amanita thiersii Skay4041</name>
    <dbReference type="NCBI Taxonomy" id="703135"/>
    <lineage>
        <taxon>Eukaryota</taxon>
        <taxon>Fungi</taxon>
        <taxon>Dikarya</taxon>
        <taxon>Basidiomycota</taxon>
        <taxon>Agaricomycotina</taxon>
        <taxon>Agaricomycetes</taxon>
        <taxon>Agaricomycetidae</taxon>
        <taxon>Agaricales</taxon>
        <taxon>Pluteineae</taxon>
        <taxon>Amanitaceae</taxon>
        <taxon>Amanita</taxon>
    </lineage>
</organism>
<dbReference type="InterPro" id="IPR052999">
    <property type="entry name" value="PTS1_Protein"/>
</dbReference>